<dbReference type="VEuPathDB" id="FungiDB:RhiirA1_453220"/>
<protein>
    <submittedName>
        <fullName evidence="1">Uncharacterized protein</fullName>
    </submittedName>
</protein>
<keyword evidence="2" id="KW-1185">Reference proteome</keyword>
<proteinExistence type="predicted"/>
<dbReference type="VEuPathDB" id="FungiDB:RhiirFUN_013853"/>
<gene>
    <name evidence="1" type="ORF">RhiirA4_305380</name>
</gene>
<dbReference type="VEuPathDB" id="FungiDB:FUN_016942"/>
<dbReference type="Proteomes" id="UP000234323">
    <property type="component" value="Unassembled WGS sequence"/>
</dbReference>
<reference evidence="1 2" key="1">
    <citation type="submission" date="2015-10" db="EMBL/GenBank/DDBJ databases">
        <title>Genome analyses suggest a sexual origin of heterokaryosis in a supposedly ancient asexual fungus.</title>
        <authorList>
            <person name="Ropars J."/>
            <person name="Sedzielewska K."/>
            <person name="Noel J."/>
            <person name="Charron P."/>
            <person name="Farinelli L."/>
            <person name="Marton T."/>
            <person name="Kruger M."/>
            <person name="Pelin A."/>
            <person name="Brachmann A."/>
            <person name="Corradi N."/>
        </authorList>
    </citation>
    <scope>NUCLEOTIDE SEQUENCE [LARGE SCALE GENOMIC DNA]</scope>
    <source>
        <strain evidence="1 2">A4</strain>
    </source>
</reference>
<accession>A0A2I1GZY7</accession>
<feature type="non-terminal residue" evidence="1">
    <location>
        <position position="139"/>
    </location>
</feature>
<name>A0A2I1GZY7_9GLOM</name>
<organism evidence="1 2">
    <name type="scientific">Rhizophagus irregularis</name>
    <dbReference type="NCBI Taxonomy" id="588596"/>
    <lineage>
        <taxon>Eukaryota</taxon>
        <taxon>Fungi</taxon>
        <taxon>Fungi incertae sedis</taxon>
        <taxon>Mucoromycota</taxon>
        <taxon>Glomeromycotina</taxon>
        <taxon>Glomeromycetes</taxon>
        <taxon>Glomerales</taxon>
        <taxon>Glomeraceae</taxon>
        <taxon>Rhizophagus</taxon>
    </lineage>
</organism>
<comment type="caution">
    <text evidence="1">The sequence shown here is derived from an EMBL/GenBank/DDBJ whole genome shotgun (WGS) entry which is preliminary data.</text>
</comment>
<sequence length="139" mass="17208">MIKRHANMHPLIPVAKNTFWDSTEIYQYCVKEAYEYCYSNNLTKLWGYLWINWYNRKDWKLFARSAYSSAMPLARTTMITESHWRVLKYNYKYNYNRPRLDRLTQILAEQLVPDFNLKLIQYHTNRSFPSWWQAFKKDW</sequence>
<evidence type="ECO:0000313" key="2">
    <source>
        <dbReference type="Proteomes" id="UP000234323"/>
    </source>
</evidence>
<evidence type="ECO:0000313" key="1">
    <source>
        <dbReference type="EMBL" id="PKY52195.1"/>
    </source>
</evidence>
<dbReference type="EMBL" id="LLXI01001158">
    <property type="protein sequence ID" value="PKY52195.1"/>
    <property type="molecule type" value="Genomic_DNA"/>
</dbReference>
<dbReference type="AlphaFoldDB" id="A0A2I1GZY7"/>